<feature type="domain" description="PLD phosphodiesterase" evidence="1">
    <location>
        <begin position="502"/>
        <end position="529"/>
    </location>
</feature>
<dbReference type="AlphaFoldDB" id="A0A4Q1C9U2"/>
<gene>
    <name evidence="2" type="ORF">ESB00_07110</name>
</gene>
<dbReference type="PANTHER" id="PTHR21248">
    <property type="entry name" value="CARDIOLIPIN SYNTHASE"/>
    <property type="match status" value="1"/>
</dbReference>
<evidence type="ECO:0000313" key="3">
    <source>
        <dbReference type="Proteomes" id="UP000290218"/>
    </source>
</evidence>
<dbReference type="PANTHER" id="PTHR21248:SF12">
    <property type="entry name" value="CARDIOLIPIN SYNTHASE C"/>
    <property type="match status" value="1"/>
</dbReference>
<dbReference type="Proteomes" id="UP000290218">
    <property type="component" value="Unassembled WGS sequence"/>
</dbReference>
<dbReference type="GO" id="GO:0030572">
    <property type="term" value="F:phosphatidyltransferase activity"/>
    <property type="evidence" value="ECO:0007669"/>
    <property type="project" value="UniProtKB-ARBA"/>
</dbReference>
<proteinExistence type="predicted"/>
<dbReference type="EMBL" id="SDHX01000001">
    <property type="protein sequence ID" value="RXK55650.1"/>
    <property type="molecule type" value="Genomic_DNA"/>
</dbReference>
<organism evidence="2 3">
    <name type="scientific">Oleiharenicola lentus</name>
    <dbReference type="NCBI Taxonomy" id="2508720"/>
    <lineage>
        <taxon>Bacteria</taxon>
        <taxon>Pseudomonadati</taxon>
        <taxon>Verrucomicrobiota</taxon>
        <taxon>Opitutia</taxon>
        <taxon>Opitutales</taxon>
        <taxon>Opitutaceae</taxon>
        <taxon>Oleiharenicola</taxon>
    </lineage>
</organism>
<dbReference type="CDD" id="cd09111">
    <property type="entry name" value="PLDc_ymdC_like_1"/>
    <property type="match status" value="1"/>
</dbReference>
<comment type="caution">
    <text evidence="2">The sequence shown here is derived from an EMBL/GenBank/DDBJ whole genome shotgun (WGS) entry which is preliminary data.</text>
</comment>
<dbReference type="InterPro" id="IPR025202">
    <property type="entry name" value="PLD-like_dom"/>
</dbReference>
<dbReference type="PROSITE" id="PS50035">
    <property type="entry name" value="PLD"/>
    <property type="match status" value="2"/>
</dbReference>
<dbReference type="OrthoDB" id="9814092at2"/>
<keyword evidence="3" id="KW-1185">Reference proteome</keyword>
<sequence length="655" mass="72152">MRASFGRNPPSAAVILAAERRTFSAWVWASGMTRSLAESAGHTSPGEAAFSAMPAIPLACHSERSEESSVMPARVRKSGFFAALRMTAAVLALFTGQRLAAADLQVPLGESPLGPVVTAALAEAAKRGTTHHNRVALVEGGYDALLLRVHLIRHAQKSIAVQTFIWSDDECGRLITYELIEAAKRGVKVRLIADHLFSDQDPDTVAFLATAHPNFAVRHYRPAASRIKPTRLQLLLAGLKSFHAVNQRMHNKIMLFDETVLVTGGRNIENSYFDHATGLNYRDRDVLAIGPVARAAAESFDDYWGYRHVVPSGELRDVAEVIARGDYRRYPRREDWDFGGLFDELDREANDPALITARFGASLRPVERAVFIADLPGKGKGFFSTNARITRELRGILEQARQRITIQTPYLVLSGPAQSLIEELHEKNPGLVIRLSTNSFASTDNLPAYSANYRLRGDYIEKLGLEVHEFKPQPAARARLFPGYDRMAARARQLGGPAAPAPFLSLHAKSLVVDDRVAFVGSYNLDPRSENLNCEAGLLVEDAAFAQALRAEIDRDLRPENSWVIARRRLPLGLETVNGLIDGVMSLSPVDLWPIQNTSSFELKPGMEEVPPGHPRFYEHHRDVGSFPGADGALSNKEILTRLYKAIGTPLTPVL</sequence>
<protein>
    <submittedName>
        <fullName evidence="2">Phospholipase D family protein</fullName>
    </submittedName>
</protein>
<dbReference type="Pfam" id="PF13091">
    <property type="entry name" value="PLDc_2"/>
    <property type="match status" value="2"/>
</dbReference>
<dbReference type="CDD" id="cd09113">
    <property type="entry name" value="PLDc_ymdC_like_2"/>
    <property type="match status" value="1"/>
</dbReference>
<dbReference type="SMART" id="SM00155">
    <property type="entry name" value="PLDc"/>
    <property type="match status" value="2"/>
</dbReference>
<name>A0A4Q1C9U2_9BACT</name>
<reference evidence="2 3" key="1">
    <citation type="submission" date="2019-01" db="EMBL/GenBank/DDBJ databases">
        <title>Lacunisphaera sp. strain TWA-58.</title>
        <authorList>
            <person name="Chen W.-M."/>
        </authorList>
    </citation>
    <scope>NUCLEOTIDE SEQUENCE [LARGE SCALE GENOMIC DNA]</scope>
    <source>
        <strain evidence="2 3">TWA-58</strain>
    </source>
</reference>
<dbReference type="Gene3D" id="3.30.870.10">
    <property type="entry name" value="Endonuclease Chain A"/>
    <property type="match status" value="2"/>
</dbReference>
<feature type="domain" description="PLD phosphodiesterase" evidence="1">
    <location>
        <begin position="245"/>
        <end position="272"/>
    </location>
</feature>
<evidence type="ECO:0000259" key="1">
    <source>
        <dbReference type="PROSITE" id="PS50035"/>
    </source>
</evidence>
<dbReference type="InterPro" id="IPR001736">
    <property type="entry name" value="PLipase_D/transphosphatidylase"/>
</dbReference>
<dbReference type="GO" id="GO:0032049">
    <property type="term" value="P:cardiolipin biosynthetic process"/>
    <property type="evidence" value="ECO:0007669"/>
    <property type="project" value="UniProtKB-ARBA"/>
</dbReference>
<accession>A0A4Q1C9U2</accession>
<evidence type="ECO:0000313" key="2">
    <source>
        <dbReference type="EMBL" id="RXK55650.1"/>
    </source>
</evidence>
<dbReference type="SUPFAM" id="SSF56024">
    <property type="entry name" value="Phospholipase D/nuclease"/>
    <property type="match status" value="2"/>
</dbReference>